<dbReference type="InterPro" id="IPR036465">
    <property type="entry name" value="vWFA_dom_sf"/>
</dbReference>
<dbReference type="SMART" id="SM00327">
    <property type="entry name" value="VWA"/>
    <property type="match status" value="1"/>
</dbReference>
<evidence type="ECO:0000256" key="1">
    <source>
        <dbReference type="SAM" id="MobiDB-lite"/>
    </source>
</evidence>
<dbReference type="Gene3D" id="3.40.50.410">
    <property type="entry name" value="von Willebrand factor, type A domain"/>
    <property type="match status" value="1"/>
</dbReference>
<evidence type="ECO:0000313" key="4">
    <source>
        <dbReference type="Proteomes" id="UP000785679"/>
    </source>
</evidence>
<reference evidence="3" key="1">
    <citation type="submission" date="2019-06" db="EMBL/GenBank/DDBJ databases">
        <authorList>
            <person name="Zheng W."/>
        </authorList>
    </citation>
    <scope>NUCLEOTIDE SEQUENCE</scope>
    <source>
        <strain evidence="3">QDHG01</strain>
    </source>
</reference>
<evidence type="ECO:0000259" key="2">
    <source>
        <dbReference type="PROSITE" id="PS50234"/>
    </source>
</evidence>
<dbReference type="OrthoDB" id="10006997at2759"/>
<dbReference type="InterPro" id="IPR002035">
    <property type="entry name" value="VWF_A"/>
</dbReference>
<accession>A0A8J8T493</accession>
<feature type="compositionally biased region" description="Polar residues" evidence="1">
    <location>
        <begin position="8"/>
        <end position="20"/>
    </location>
</feature>
<dbReference type="AlphaFoldDB" id="A0A8J8T493"/>
<comment type="caution">
    <text evidence="3">The sequence shown here is derived from an EMBL/GenBank/DDBJ whole genome shotgun (WGS) entry which is preliminary data.</text>
</comment>
<dbReference type="Proteomes" id="UP000785679">
    <property type="component" value="Unassembled WGS sequence"/>
</dbReference>
<gene>
    <name evidence="3" type="ORF">FGO68_gene16750</name>
</gene>
<sequence>MEFDESCSQDSRPQTSCSTSYDVASEEEQLLINAVLKRPRNILGEIDYQLLSECDAILTFTVLLDNEVYDLAQLQTIKGTRHTIILDRSGSMSGWPIDEVKNCTLDLAERYFEKCNSNKLPINFEVISFSAEIIVHKAQSYEELEEEISKIEADEGTSFSAPFKYLNEEALQGNFCQLKVLFLTDGLDNDPSETEIITKEFKETLRAKAIQSNFSVIGIDDHESSFMRDLSSLGQETGSYDQTTGSEPQEEIKKLIQNSFINYESSMNSQDQLLVNVRSNSYILNRVGSTQVFDNSSTSSSGGKTILRGSFRVQEPNVSEFVENLRHETIKLPCLRPVESQIKIESALEVTVNEESIPDYELTFIQFLDKINSIDIEKSDQEYILADLFEKIQPIADLKTTIGITFHILSSYNSILRRLYILATKSQDPNAIRGNKADFESARNEVIRFHQVVSKHRNNPLKEHEMLKNQNQKMFELSKRSEQLEIKEIEQMVPLDYIDFIMTNNMESDSIYSLINQRMEQLNDGDIKRFRVKTATQTQKAVLKQAIVMLKDQYQDLGLEKPQITLKFMKNGLAMVKLHSYVEI</sequence>
<feature type="domain" description="VWFA" evidence="2">
    <location>
        <begin position="81"/>
        <end position="260"/>
    </location>
</feature>
<protein>
    <recommendedName>
        <fullName evidence="2">VWFA domain-containing protein</fullName>
    </recommendedName>
</protein>
<dbReference type="SUPFAM" id="SSF53300">
    <property type="entry name" value="vWA-like"/>
    <property type="match status" value="1"/>
</dbReference>
<proteinExistence type="predicted"/>
<dbReference type="EMBL" id="RRYP01006900">
    <property type="protein sequence ID" value="TNV80883.1"/>
    <property type="molecule type" value="Genomic_DNA"/>
</dbReference>
<organism evidence="3 4">
    <name type="scientific">Halteria grandinella</name>
    <dbReference type="NCBI Taxonomy" id="5974"/>
    <lineage>
        <taxon>Eukaryota</taxon>
        <taxon>Sar</taxon>
        <taxon>Alveolata</taxon>
        <taxon>Ciliophora</taxon>
        <taxon>Intramacronucleata</taxon>
        <taxon>Spirotrichea</taxon>
        <taxon>Stichotrichia</taxon>
        <taxon>Sporadotrichida</taxon>
        <taxon>Halteriidae</taxon>
        <taxon>Halteria</taxon>
    </lineage>
</organism>
<dbReference type="CDD" id="cd00198">
    <property type="entry name" value="vWFA"/>
    <property type="match status" value="1"/>
</dbReference>
<evidence type="ECO:0000313" key="3">
    <source>
        <dbReference type="EMBL" id="TNV80883.1"/>
    </source>
</evidence>
<dbReference type="PROSITE" id="PS50234">
    <property type="entry name" value="VWFA"/>
    <property type="match status" value="1"/>
</dbReference>
<keyword evidence="4" id="KW-1185">Reference proteome</keyword>
<name>A0A8J8T493_HALGN</name>
<feature type="region of interest" description="Disordered" evidence="1">
    <location>
        <begin position="1"/>
        <end position="20"/>
    </location>
</feature>